<proteinExistence type="predicted"/>
<gene>
    <name evidence="1" type="ORF">C427_5459</name>
</gene>
<name>K6Z4K3_9ALTE</name>
<sequence length="52" mass="5703">MVLAHVSLSYFQGGIEFTLAAQTAAPGNDNIYVNYAGIKMQSLLTQSMFELF</sequence>
<dbReference type="STRING" id="1129794.C427_5459"/>
<dbReference type="Proteomes" id="UP000011864">
    <property type="component" value="Chromosome"/>
</dbReference>
<keyword evidence="2" id="KW-1185">Reference proteome</keyword>
<dbReference type="PATRIC" id="fig|1129794.4.peg.5440"/>
<dbReference type="AlphaFoldDB" id="K6Z4K3"/>
<dbReference type="RefSeq" id="WP_007642705.1">
    <property type="nucleotide sequence ID" value="NC_020514.1"/>
</dbReference>
<evidence type="ECO:0000313" key="1">
    <source>
        <dbReference type="EMBL" id="AGH47556.1"/>
    </source>
</evidence>
<accession>K6Z4K3</accession>
<evidence type="ECO:0000313" key="2">
    <source>
        <dbReference type="Proteomes" id="UP000011864"/>
    </source>
</evidence>
<protein>
    <submittedName>
        <fullName evidence="1">Uncharacterized protein</fullName>
    </submittedName>
</protein>
<dbReference type="HOGENOM" id="CLU_3082875_0_0_6"/>
<dbReference type="KEGG" id="gps:C427_5459"/>
<dbReference type="EMBL" id="CP003837">
    <property type="protein sequence ID" value="AGH47556.1"/>
    <property type="molecule type" value="Genomic_DNA"/>
</dbReference>
<organism evidence="1 2">
    <name type="scientific">Paraglaciecola psychrophila 170</name>
    <dbReference type="NCBI Taxonomy" id="1129794"/>
    <lineage>
        <taxon>Bacteria</taxon>
        <taxon>Pseudomonadati</taxon>
        <taxon>Pseudomonadota</taxon>
        <taxon>Gammaproteobacteria</taxon>
        <taxon>Alteromonadales</taxon>
        <taxon>Alteromonadaceae</taxon>
        <taxon>Paraglaciecola</taxon>
    </lineage>
</organism>
<reference evidence="1 2" key="1">
    <citation type="journal article" date="2013" name="Genome Announc.">
        <title>Complete Genome Sequence of Glaciecola psychrophila Strain 170T.</title>
        <authorList>
            <person name="Yin J."/>
            <person name="Chen J."/>
            <person name="Liu G."/>
            <person name="Yu Y."/>
            <person name="Song L."/>
            <person name="Wang X."/>
            <person name="Qu X."/>
        </authorList>
    </citation>
    <scope>NUCLEOTIDE SEQUENCE [LARGE SCALE GENOMIC DNA]</scope>
    <source>
        <strain evidence="1 2">170</strain>
    </source>
</reference>